<dbReference type="GO" id="GO:0016491">
    <property type="term" value="F:oxidoreductase activity"/>
    <property type="evidence" value="ECO:0007669"/>
    <property type="project" value="UniProtKB-KW"/>
</dbReference>
<dbReference type="AlphaFoldDB" id="A0A061H4P0"/>
<proteinExistence type="predicted"/>
<reference evidence="3 4" key="1">
    <citation type="journal article" date="2013" name="Plant Cell">
        <title>The transition from a phytopathogenic smut ancestor to an anamorphic biocontrol agent deciphered by comparative whole-genome analysis.</title>
        <authorList>
            <person name="Lefebvre F."/>
            <person name="Joly D.L."/>
            <person name="Labbe C."/>
            <person name="Teichmann B."/>
            <person name="Linning R."/>
            <person name="Belzile F."/>
            <person name="Bakkeren G."/>
            <person name="Belanger R.R."/>
        </authorList>
    </citation>
    <scope>NUCLEOTIDE SEQUENCE [LARGE SCALE GENOMIC DNA]</scope>
    <source>
        <strain evidence="3 4">PF-1</strain>
    </source>
</reference>
<dbReference type="PANTHER" id="PTHR43157:SF31">
    <property type="entry name" value="PHOSPHATIDYLINOSITOL-GLYCAN BIOSYNTHESIS CLASS F PROTEIN"/>
    <property type="match status" value="1"/>
</dbReference>
<dbReference type="InterPro" id="IPR036291">
    <property type="entry name" value="NAD(P)-bd_dom_sf"/>
</dbReference>
<dbReference type="eggNOG" id="KOG1208">
    <property type="taxonomic scope" value="Eukaryota"/>
</dbReference>
<dbReference type="SUPFAM" id="SSF51735">
    <property type="entry name" value="NAD(P)-binding Rossmann-fold domains"/>
    <property type="match status" value="1"/>
</dbReference>
<dbReference type="RefSeq" id="XP_007880421.1">
    <property type="nucleotide sequence ID" value="XM_007882230.1"/>
</dbReference>
<dbReference type="EMBL" id="KE361638">
    <property type="protein sequence ID" value="EPQ27563.1"/>
    <property type="molecule type" value="Genomic_DNA"/>
</dbReference>
<evidence type="ECO:0000313" key="4">
    <source>
        <dbReference type="Proteomes" id="UP000053664"/>
    </source>
</evidence>
<evidence type="ECO:0000256" key="2">
    <source>
        <dbReference type="SAM" id="MobiDB-lite"/>
    </source>
</evidence>
<name>A0A061H4P0_9BASI</name>
<protein>
    <submittedName>
        <fullName evidence="3">Uncharacterized protein</fullName>
    </submittedName>
</protein>
<feature type="region of interest" description="Disordered" evidence="2">
    <location>
        <begin position="317"/>
        <end position="353"/>
    </location>
</feature>
<dbReference type="HOGENOM" id="CLU_010194_44_4_1"/>
<accession>A0A061H4P0</accession>
<sequence length="412" mass="45222">MPPSVFDTHCDGPGLLPTTVPWSRLYSTYRRFCCDVHSDIPIPTPSSAPGHDLRGKTVIISGSNSGIGKEAALHFLECGATVILACRLTATHEQHPEETRSELLTRTGADADRVEVWEVDCSSLASVRAFGQRWHDSGRTCDILVNNAGLSPGKRIITDEGFELTQAVNFLSHTLITFYVLPSMRYSAAPRIVNTCSCFHAGGQLDFANFNNEKHTPGGQSGVQWYCDTKLRLLMWTVELQERLSRSDDYRHVIAHGVHPGFVGSNIWNNPNFQLTPLVTPLLRRLISRFSITPRQGAFVLIHAALCPDLGLPNSDSSTASPLDDAKHAGANGGDVANGGKREKAKQPSPGLSAKFGGKYVNRNIVDIRRPECDDILARSRLWQRVLEDTKAEQLGLAKDLPGHLPEILAFK</sequence>
<evidence type="ECO:0000256" key="1">
    <source>
        <dbReference type="ARBA" id="ARBA00023002"/>
    </source>
</evidence>
<keyword evidence="1" id="KW-0560">Oxidoreductase</keyword>
<dbReference type="Gene3D" id="3.40.50.720">
    <property type="entry name" value="NAD(P)-binding Rossmann-like Domain"/>
    <property type="match status" value="1"/>
</dbReference>
<dbReference type="KEGG" id="pfp:PFL1_04701"/>
<organism evidence="3 4">
    <name type="scientific">Pseudozyma flocculosa PF-1</name>
    <dbReference type="NCBI Taxonomy" id="1277687"/>
    <lineage>
        <taxon>Eukaryota</taxon>
        <taxon>Fungi</taxon>
        <taxon>Dikarya</taxon>
        <taxon>Basidiomycota</taxon>
        <taxon>Ustilaginomycotina</taxon>
        <taxon>Ustilaginomycetes</taxon>
        <taxon>Ustilaginales</taxon>
        <taxon>Ustilaginaceae</taxon>
        <taxon>Pseudozyma</taxon>
    </lineage>
</organism>
<dbReference type="Proteomes" id="UP000053664">
    <property type="component" value="Unassembled WGS sequence"/>
</dbReference>
<dbReference type="GeneID" id="19318802"/>
<dbReference type="PRINTS" id="PR00081">
    <property type="entry name" value="GDHRDH"/>
</dbReference>
<dbReference type="Pfam" id="PF00106">
    <property type="entry name" value="adh_short"/>
    <property type="match status" value="1"/>
</dbReference>
<dbReference type="InterPro" id="IPR002347">
    <property type="entry name" value="SDR_fam"/>
</dbReference>
<dbReference type="PANTHER" id="PTHR43157">
    <property type="entry name" value="PHOSPHATIDYLINOSITOL-GLYCAN BIOSYNTHESIS CLASS F PROTEIN-RELATED"/>
    <property type="match status" value="1"/>
</dbReference>
<evidence type="ECO:0000313" key="3">
    <source>
        <dbReference type="EMBL" id="EPQ27563.1"/>
    </source>
</evidence>
<gene>
    <name evidence="3" type="ORF">PFL1_04701</name>
</gene>
<dbReference type="OrthoDB" id="542013at2759"/>